<evidence type="ECO:0000259" key="2">
    <source>
        <dbReference type="Pfam" id="PF05305"/>
    </source>
</evidence>
<comment type="caution">
    <text evidence="3">The sequence shown here is derived from an EMBL/GenBank/DDBJ whole genome shotgun (WGS) entry which is preliminary data.</text>
</comment>
<proteinExistence type="predicted"/>
<evidence type="ECO:0000313" key="4">
    <source>
        <dbReference type="Proteomes" id="UP001595698"/>
    </source>
</evidence>
<sequence>MVIAAVAVIGVLRLLGGLVAPPDGGGGTPVAEPVASTPTPMRTPPPVEEDTGPSTPSMEPTAAPDPSASALEAAFTAAVRQRKALRDADPYKLGWLGRNMCAALEEGKGFAAAAHLGTSGFDPETSAYIAKLAIVNLCPHQRDAIPG</sequence>
<gene>
    <name evidence="3" type="ORF">ACFOYY_36865</name>
</gene>
<feature type="region of interest" description="Disordered" evidence="1">
    <location>
        <begin position="21"/>
        <end position="67"/>
    </location>
</feature>
<dbReference type="EMBL" id="JBHSBC010000049">
    <property type="protein sequence ID" value="MFC3985749.1"/>
    <property type="molecule type" value="Genomic_DNA"/>
</dbReference>
<dbReference type="RefSeq" id="WP_386195902.1">
    <property type="nucleotide sequence ID" value="NZ_JBHSBC010000049.1"/>
</dbReference>
<evidence type="ECO:0000313" key="3">
    <source>
        <dbReference type="EMBL" id="MFC3985749.1"/>
    </source>
</evidence>
<organism evidence="3 4">
    <name type="scientific">Streptosporangium jomthongense</name>
    <dbReference type="NCBI Taxonomy" id="1193683"/>
    <lineage>
        <taxon>Bacteria</taxon>
        <taxon>Bacillati</taxon>
        <taxon>Actinomycetota</taxon>
        <taxon>Actinomycetes</taxon>
        <taxon>Streptosporangiales</taxon>
        <taxon>Streptosporangiaceae</taxon>
        <taxon>Streptosporangium</taxon>
    </lineage>
</organism>
<dbReference type="Proteomes" id="UP001595698">
    <property type="component" value="Unassembled WGS sequence"/>
</dbReference>
<dbReference type="Pfam" id="PF05305">
    <property type="entry name" value="DUF732"/>
    <property type="match status" value="1"/>
</dbReference>
<feature type="domain" description="DUF732" evidence="2">
    <location>
        <begin position="73"/>
        <end position="139"/>
    </location>
</feature>
<name>A0ABV8FBS3_9ACTN</name>
<reference evidence="4" key="1">
    <citation type="journal article" date="2019" name="Int. J. Syst. Evol. Microbiol.">
        <title>The Global Catalogue of Microorganisms (GCM) 10K type strain sequencing project: providing services to taxonomists for standard genome sequencing and annotation.</title>
        <authorList>
            <consortium name="The Broad Institute Genomics Platform"/>
            <consortium name="The Broad Institute Genome Sequencing Center for Infectious Disease"/>
            <person name="Wu L."/>
            <person name="Ma J."/>
        </authorList>
    </citation>
    <scope>NUCLEOTIDE SEQUENCE [LARGE SCALE GENOMIC DNA]</scope>
    <source>
        <strain evidence="4">TBRC 7912</strain>
    </source>
</reference>
<evidence type="ECO:0000256" key="1">
    <source>
        <dbReference type="SAM" id="MobiDB-lite"/>
    </source>
</evidence>
<keyword evidence="4" id="KW-1185">Reference proteome</keyword>
<accession>A0ABV8FBS3</accession>
<dbReference type="InterPro" id="IPR007969">
    <property type="entry name" value="DUF732"/>
</dbReference>
<protein>
    <submittedName>
        <fullName evidence="3">DUF732 domain-containing protein</fullName>
    </submittedName>
</protein>